<protein>
    <submittedName>
        <fullName evidence="1">Uncharacterized protein</fullName>
    </submittedName>
</protein>
<keyword evidence="2" id="KW-1185">Reference proteome</keyword>
<dbReference type="VEuPathDB" id="VectorBase:AQUA014881"/>
<evidence type="ECO:0000313" key="2">
    <source>
        <dbReference type="Proteomes" id="UP000076407"/>
    </source>
</evidence>
<dbReference type="Proteomes" id="UP000076407">
    <property type="component" value="Unassembled WGS sequence"/>
</dbReference>
<evidence type="ECO:0000313" key="1">
    <source>
        <dbReference type="EnsemblMetazoa" id="AQUA014881-PA"/>
    </source>
</evidence>
<sequence length="222" mass="26371">MFGACSPFRRCNISPRNGWFSYQLGWHLPRVELRVRVGMRLPAVRLDHHRNMLLDVHWLLHDDRDMLLNVHRVRLRHLNVLLVHHLHRDLDWVRHWTVNVHRHMLLDVHRDLLLHLDRVRDVHLLGDGRHMRLLPAVGLVRVPAVRFVSVAQIPQAPLFLLLLAVRFGRSRCLSILLLDLGTRHQGNGHHKHYESLHFQLLVFASSKYHTRCTRRVNSLNWM</sequence>
<reference evidence="1" key="1">
    <citation type="submission" date="2020-05" db="UniProtKB">
        <authorList>
            <consortium name="EnsemblMetazoa"/>
        </authorList>
    </citation>
    <scope>IDENTIFICATION</scope>
    <source>
        <strain evidence="1">SANGQUA</strain>
    </source>
</reference>
<accession>A0A182XSS5</accession>
<organism evidence="1 2">
    <name type="scientific">Anopheles quadriannulatus</name>
    <name type="common">Mosquito</name>
    <dbReference type="NCBI Taxonomy" id="34691"/>
    <lineage>
        <taxon>Eukaryota</taxon>
        <taxon>Metazoa</taxon>
        <taxon>Ecdysozoa</taxon>
        <taxon>Arthropoda</taxon>
        <taxon>Hexapoda</taxon>
        <taxon>Insecta</taxon>
        <taxon>Pterygota</taxon>
        <taxon>Neoptera</taxon>
        <taxon>Endopterygota</taxon>
        <taxon>Diptera</taxon>
        <taxon>Nematocera</taxon>
        <taxon>Culicoidea</taxon>
        <taxon>Culicidae</taxon>
        <taxon>Anophelinae</taxon>
        <taxon>Anopheles</taxon>
    </lineage>
</organism>
<name>A0A182XSS5_ANOQN</name>
<dbReference type="AlphaFoldDB" id="A0A182XSS5"/>
<dbReference type="EnsemblMetazoa" id="AQUA014881-RA">
    <property type="protein sequence ID" value="AQUA014881-PA"/>
    <property type="gene ID" value="AQUA014881"/>
</dbReference>
<proteinExistence type="predicted"/>